<feature type="domain" description="PAS" evidence="7">
    <location>
        <begin position="153"/>
        <end position="223"/>
    </location>
</feature>
<dbReference type="PROSITE" id="PS50113">
    <property type="entry name" value="PAC"/>
    <property type="match status" value="4"/>
</dbReference>
<gene>
    <name evidence="9" type="ORF">NVS47_15895</name>
</gene>
<feature type="domain" description="PAC" evidence="8">
    <location>
        <begin position="359"/>
        <end position="411"/>
    </location>
</feature>
<evidence type="ECO:0000256" key="5">
    <source>
        <dbReference type="ARBA" id="ARBA00022777"/>
    </source>
</evidence>
<evidence type="ECO:0000256" key="3">
    <source>
        <dbReference type="ARBA" id="ARBA00022553"/>
    </source>
</evidence>
<evidence type="ECO:0000256" key="2">
    <source>
        <dbReference type="ARBA" id="ARBA00012438"/>
    </source>
</evidence>
<evidence type="ECO:0000259" key="8">
    <source>
        <dbReference type="PROSITE" id="PS50113"/>
    </source>
</evidence>
<dbReference type="Pfam" id="PF08447">
    <property type="entry name" value="PAS_3"/>
    <property type="match status" value="1"/>
</dbReference>
<dbReference type="PANTHER" id="PTHR43304:SF1">
    <property type="entry name" value="PAC DOMAIN-CONTAINING PROTEIN"/>
    <property type="match status" value="1"/>
</dbReference>
<feature type="domain" description="PAC" evidence="8">
    <location>
        <begin position="100"/>
        <end position="152"/>
    </location>
</feature>
<keyword evidence="10" id="KW-1185">Reference proteome</keyword>
<dbReference type="Proteomes" id="UP001524944">
    <property type="component" value="Unassembled WGS sequence"/>
</dbReference>
<sequence length="487" mass="55109">MASDITVQKKAEEEFQRYSDELKRKEKETLELIDSFTEGSWIVDPVAGTIMCSEKWAKCIGLNLVPEEERLAYTHTLIHPDDTTGGNSIPYYIEIGAARFDLEYRIKTVDSGYIWAKHRGKIVYNEKGQAVKVYGVTFDITEHKHMEDALRESEAKYRTIFETSQEGIWVINGNDQTILVNERLQQMLGYSFDELMGRSPQAFMAPEFQAAANERLADHMEGNKQVIDYRFIKKDGSSLWCILSSTPLFDKNGKFDGSIAMFSDITDRKKTEIEKDHYMKIAEERADWLQAIMDLIPAGIWVSDHTGKVVMVNQETVNMYRGSSPLFGSLEEYTSHKLFLPGTDEPVVFKPFQPKEALIGVVLDFERFDGTRGTQVASTEALRDKEGNIINYVVVAMDITPLREAEKALKKSENNALELVDKLNQAKEELTNALHLAEQKSAEWNAIVDAVPDGLTVYGKSGEILYMNDAVKNIIDNYDASISDGVE</sequence>
<dbReference type="InterPro" id="IPR000700">
    <property type="entry name" value="PAS-assoc_C"/>
</dbReference>
<evidence type="ECO:0000313" key="10">
    <source>
        <dbReference type="Proteomes" id="UP001524944"/>
    </source>
</evidence>
<evidence type="ECO:0000259" key="7">
    <source>
        <dbReference type="PROSITE" id="PS50112"/>
    </source>
</evidence>
<comment type="caution">
    <text evidence="9">The sequence shown here is derived from an EMBL/GenBank/DDBJ whole genome shotgun (WGS) entry which is preliminary data.</text>
</comment>
<feature type="domain" description="PAC" evidence="8">
    <location>
        <begin position="1"/>
        <end position="17"/>
    </location>
</feature>
<keyword evidence="3" id="KW-0597">Phosphoprotein</keyword>
<feature type="coiled-coil region" evidence="6">
    <location>
        <begin position="402"/>
        <end position="443"/>
    </location>
</feature>
<evidence type="ECO:0000256" key="4">
    <source>
        <dbReference type="ARBA" id="ARBA00022679"/>
    </source>
</evidence>
<dbReference type="SMART" id="SM00086">
    <property type="entry name" value="PAC"/>
    <property type="match status" value="3"/>
</dbReference>
<evidence type="ECO:0000256" key="6">
    <source>
        <dbReference type="SAM" id="Coils"/>
    </source>
</evidence>
<dbReference type="RefSeq" id="WP_257914161.1">
    <property type="nucleotide sequence ID" value="NZ_JANPWE010000015.1"/>
</dbReference>
<keyword evidence="6" id="KW-0175">Coiled coil</keyword>
<dbReference type="NCBIfam" id="TIGR00229">
    <property type="entry name" value="sensory_box"/>
    <property type="match status" value="1"/>
</dbReference>
<dbReference type="SMART" id="SM00091">
    <property type="entry name" value="PAS"/>
    <property type="match status" value="2"/>
</dbReference>
<dbReference type="CDD" id="cd00130">
    <property type="entry name" value="PAS"/>
    <property type="match status" value="2"/>
</dbReference>
<dbReference type="InterPro" id="IPR035965">
    <property type="entry name" value="PAS-like_dom_sf"/>
</dbReference>
<dbReference type="PANTHER" id="PTHR43304">
    <property type="entry name" value="PHYTOCHROME-LIKE PROTEIN CPH1"/>
    <property type="match status" value="1"/>
</dbReference>
<dbReference type="PROSITE" id="PS50112">
    <property type="entry name" value="PAS"/>
    <property type="match status" value="1"/>
</dbReference>
<evidence type="ECO:0000313" key="9">
    <source>
        <dbReference type="EMBL" id="MCR6546973.1"/>
    </source>
</evidence>
<keyword evidence="5" id="KW-0418">Kinase</keyword>
<accession>A0ABT1Y7W9</accession>
<dbReference type="SUPFAM" id="SSF55785">
    <property type="entry name" value="PYP-like sensor domain (PAS domain)"/>
    <property type="match status" value="3"/>
</dbReference>
<keyword evidence="4" id="KW-0808">Transferase</keyword>
<comment type="catalytic activity">
    <reaction evidence="1">
        <text>ATP + protein L-histidine = ADP + protein N-phospho-L-histidine.</text>
        <dbReference type="EC" id="2.7.13.3"/>
    </reaction>
</comment>
<protein>
    <recommendedName>
        <fullName evidence="2">histidine kinase</fullName>
        <ecNumber evidence="2">2.7.13.3</ecNumber>
    </recommendedName>
</protein>
<name>A0ABT1Y7W9_9FIRM</name>
<evidence type="ECO:0000256" key="1">
    <source>
        <dbReference type="ARBA" id="ARBA00000085"/>
    </source>
</evidence>
<dbReference type="EMBL" id="JANPWE010000015">
    <property type="protein sequence ID" value="MCR6546973.1"/>
    <property type="molecule type" value="Genomic_DNA"/>
</dbReference>
<dbReference type="InterPro" id="IPR001610">
    <property type="entry name" value="PAC"/>
</dbReference>
<dbReference type="Gene3D" id="3.30.450.20">
    <property type="entry name" value="PAS domain"/>
    <property type="match status" value="3"/>
</dbReference>
<dbReference type="EC" id="2.7.13.3" evidence="2"/>
<dbReference type="InterPro" id="IPR000014">
    <property type="entry name" value="PAS"/>
</dbReference>
<dbReference type="InterPro" id="IPR052162">
    <property type="entry name" value="Sensor_kinase/Photoreceptor"/>
</dbReference>
<reference evidence="9 10" key="1">
    <citation type="submission" date="2022-08" db="EMBL/GenBank/DDBJ databases">
        <title>Proteogenomics of the novel Dehalobacterium formicoaceticum strain EZ94 highlights a key role of methyltransferases during anaerobic dichloromethane degradation.</title>
        <authorList>
            <person name="Wasmund K."/>
        </authorList>
    </citation>
    <scope>NUCLEOTIDE SEQUENCE [LARGE SCALE GENOMIC DNA]</scope>
    <source>
        <strain evidence="9 10">EZ94</strain>
    </source>
</reference>
<proteinExistence type="predicted"/>
<dbReference type="Pfam" id="PF13188">
    <property type="entry name" value="PAS_8"/>
    <property type="match status" value="1"/>
</dbReference>
<dbReference type="Pfam" id="PF13426">
    <property type="entry name" value="PAS_9"/>
    <property type="match status" value="1"/>
</dbReference>
<organism evidence="9 10">
    <name type="scientific">Dehalobacterium formicoaceticum</name>
    <dbReference type="NCBI Taxonomy" id="51515"/>
    <lineage>
        <taxon>Bacteria</taxon>
        <taxon>Bacillati</taxon>
        <taxon>Bacillota</taxon>
        <taxon>Clostridia</taxon>
        <taxon>Eubacteriales</taxon>
        <taxon>Peptococcaceae</taxon>
        <taxon>Dehalobacterium</taxon>
    </lineage>
</organism>
<feature type="domain" description="PAC" evidence="8">
    <location>
        <begin position="225"/>
        <end position="277"/>
    </location>
</feature>
<dbReference type="InterPro" id="IPR013655">
    <property type="entry name" value="PAS_fold_3"/>
</dbReference>